<organism evidence="4 5">
    <name type="scientific">Thalassoglobus polymorphus</name>
    <dbReference type="NCBI Taxonomy" id="2527994"/>
    <lineage>
        <taxon>Bacteria</taxon>
        <taxon>Pseudomonadati</taxon>
        <taxon>Planctomycetota</taxon>
        <taxon>Planctomycetia</taxon>
        <taxon>Planctomycetales</taxon>
        <taxon>Planctomycetaceae</taxon>
        <taxon>Thalassoglobus</taxon>
    </lineage>
</organism>
<proteinExistence type="predicted"/>
<gene>
    <name evidence="4" type="primary">motB</name>
    <name evidence="4" type="ORF">Mal48_48860</name>
</gene>
<dbReference type="GO" id="GO:0016020">
    <property type="term" value="C:membrane"/>
    <property type="evidence" value="ECO:0007669"/>
    <property type="project" value="UniProtKB-UniRule"/>
</dbReference>
<dbReference type="SUPFAM" id="SSF103088">
    <property type="entry name" value="OmpA-like"/>
    <property type="match status" value="1"/>
</dbReference>
<evidence type="ECO:0000313" key="5">
    <source>
        <dbReference type="Proteomes" id="UP000315724"/>
    </source>
</evidence>
<dbReference type="Pfam" id="PF00691">
    <property type="entry name" value="OmpA"/>
    <property type="match status" value="1"/>
</dbReference>
<protein>
    <submittedName>
        <fullName evidence="4">Motility protein B</fullName>
    </submittedName>
</protein>
<dbReference type="KEGG" id="tpol:Mal48_48860"/>
<dbReference type="InterPro" id="IPR036737">
    <property type="entry name" value="OmpA-like_sf"/>
</dbReference>
<accession>A0A517QVE3</accession>
<keyword evidence="2" id="KW-0175">Coiled coil</keyword>
<keyword evidence="1" id="KW-0472">Membrane</keyword>
<dbReference type="InterPro" id="IPR050330">
    <property type="entry name" value="Bact_OuterMem_StrucFunc"/>
</dbReference>
<sequence length="267" mass="29593">MSKGIRNIILACSLFSLVGCHSYAPAWQMRQAQLRTYEMYHARQRLSGELAQSQEMASQLALEKQQAEQSLAVANQRLQNLAQERTKLNDQVKHLLTTLPAPNNPLSGSANRRFEDLARRYPEFEFDPATGVSKFNGDLLFATGSDQIQPGGHRILKEFAQIMNSGDAKQFNILVVGHTDDQPVVKSATKARHETNWDLSAHRATAVVKSLSKTGLAEPRMGLAGYSKFQPKLPNTNDGARQQNRRVEIFILAPDAAIAGRDASTPR</sequence>
<dbReference type="EMBL" id="CP036267">
    <property type="protein sequence ID" value="QDT35608.1"/>
    <property type="molecule type" value="Genomic_DNA"/>
</dbReference>
<evidence type="ECO:0000256" key="1">
    <source>
        <dbReference type="PROSITE-ProRule" id="PRU00473"/>
    </source>
</evidence>
<feature type="domain" description="OmpA-like" evidence="3">
    <location>
        <begin position="128"/>
        <end position="255"/>
    </location>
</feature>
<name>A0A517QVE3_9PLAN</name>
<dbReference type="Proteomes" id="UP000315724">
    <property type="component" value="Chromosome"/>
</dbReference>
<dbReference type="PANTHER" id="PTHR30329:SF21">
    <property type="entry name" value="LIPOPROTEIN YIAD-RELATED"/>
    <property type="match status" value="1"/>
</dbReference>
<dbReference type="Gene3D" id="3.30.1330.60">
    <property type="entry name" value="OmpA-like domain"/>
    <property type="match status" value="1"/>
</dbReference>
<dbReference type="PANTHER" id="PTHR30329">
    <property type="entry name" value="STATOR ELEMENT OF FLAGELLAR MOTOR COMPLEX"/>
    <property type="match status" value="1"/>
</dbReference>
<dbReference type="CDD" id="cd07185">
    <property type="entry name" value="OmpA_C-like"/>
    <property type="match status" value="1"/>
</dbReference>
<dbReference type="PROSITE" id="PS51123">
    <property type="entry name" value="OMPA_2"/>
    <property type="match status" value="1"/>
</dbReference>
<dbReference type="PROSITE" id="PS51257">
    <property type="entry name" value="PROKAR_LIPOPROTEIN"/>
    <property type="match status" value="1"/>
</dbReference>
<dbReference type="InterPro" id="IPR006665">
    <property type="entry name" value="OmpA-like"/>
</dbReference>
<evidence type="ECO:0000256" key="2">
    <source>
        <dbReference type="SAM" id="Coils"/>
    </source>
</evidence>
<evidence type="ECO:0000259" key="3">
    <source>
        <dbReference type="PROSITE" id="PS51123"/>
    </source>
</evidence>
<dbReference type="OrthoDB" id="9815217at2"/>
<feature type="coiled-coil region" evidence="2">
    <location>
        <begin position="50"/>
        <end position="98"/>
    </location>
</feature>
<keyword evidence="5" id="KW-1185">Reference proteome</keyword>
<reference evidence="4 5" key="1">
    <citation type="submission" date="2019-02" db="EMBL/GenBank/DDBJ databases">
        <title>Deep-cultivation of Planctomycetes and their phenomic and genomic characterization uncovers novel biology.</title>
        <authorList>
            <person name="Wiegand S."/>
            <person name="Jogler M."/>
            <person name="Boedeker C."/>
            <person name="Pinto D."/>
            <person name="Vollmers J."/>
            <person name="Rivas-Marin E."/>
            <person name="Kohn T."/>
            <person name="Peeters S.H."/>
            <person name="Heuer A."/>
            <person name="Rast P."/>
            <person name="Oberbeckmann S."/>
            <person name="Bunk B."/>
            <person name="Jeske O."/>
            <person name="Meyerdierks A."/>
            <person name="Storesund J.E."/>
            <person name="Kallscheuer N."/>
            <person name="Luecker S."/>
            <person name="Lage O.M."/>
            <person name="Pohl T."/>
            <person name="Merkel B.J."/>
            <person name="Hornburger P."/>
            <person name="Mueller R.-W."/>
            <person name="Bruemmer F."/>
            <person name="Labrenz M."/>
            <person name="Spormann A.M."/>
            <person name="Op den Camp H."/>
            <person name="Overmann J."/>
            <person name="Amann R."/>
            <person name="Jetten M.S.M."/>
            <person name="Mascher T."/>
            <person name="Medema M.H."/>
            <person name="Devos D.P."/>
            <person name="Kaster A.-K."/>
            <person name="Ovreas L."/>
            <person name="Rohde M."/>
            <person name="Galperin M.Y."/>
            <person name="Jogler C."/>
        </authorList>
    </citation>
    <scope>NUCLEOTIDE SEQUENCE [LARGE SCALE GENOMIC DNA]</scope>
    <source>
        <strain evidence="4 5">Mal48</strain>
    </source>
</reference>
<dbReference type="AlphaFoldDB" id="A0A517QVE3"/>
<evidence type="ECO:0000313" key="4">
    <source>
        <dbReference type="EMBL" id="QDT35608.1"/>
    </source>
</evidence>
<dbReference type="RefSeq" id="WP_145205457.1">
    <property type="nucleotide sequence ID" value="NZ_CP036267.1"/>
</dbReference>